<organism evidence="3 4">
    <name type="scientific">Chitinophaga qingshengii</name>
    <dbReference type="NCBI Taxonomy" id="1569794"/>
    <lineage>
        <taxon>Bacteria</taxon>
        <taxon>Pseudomonadati</taxon>
        <taxon>Bacteroidota</taxon>
        <taxon>Chitinophagia</taxon>
        <taxon>Chitinophagales</taxon>
        <taxon>Chitinophagaceae</taxon>
        <taxon>Chitinophaga</taxon>
    </lineage>
</organism>
<accession>A0ABR7TWV6</accession>
<evidence type="ECO:0000313" key="3">
    <source>
        <dbReference type="EMBL" id="MBC9934150.1"/>
    </source>
</evidence>
<gene>
    <name evidence="3" type="ORF">ICL07_27435</name>
</gene>
<name>A0ABR7TWV6_9BACT</name>
<keyword evidence="4" id="KW-1185">Reference proteome</keyword>
<evidence type="ECO:0000259" key="2">
    <source>
        <dbReference type="Pfam" id="PF12883"/>
    </source>
</evidence>
<reference evidence="3 4" key="1">
    <citation type="submission" date="2020-09" db="EMBL/GenBank/DDBJ databases">
        <title>Genome sequences of type strains of Chitinophaga qingshengii and Chitinophaga varians.</title>
        <authorList>
            <person name="Kittiwongwattana C."/>
        </authorList>
    </citation>
    <scope>NUCLEOTIDE SEQUENCE [LARGE SCALE GENOMIC DNA]</scope>
    <source>
        <strain evidence="3 4">JCM 30026</strain>
    </source>
</reference>
<evidence type="ECO:0000256" key="1">
    <source>
        <dbReference type="SAM" id="SignalP"/>
    </source>
</evidence>
<dbReference type="Gene3D" id="3.10.450.50">
    <property type="match status" value="1"/>
</dbReference>
<proteinExistence type="predicted"/>
<keyword evidence="1" id="KW-0732">Signal</keyword>
<feature type="signal peptide" evidence="1">
    <location>
        <begin position="1"/>
        <end position="23"/>
    </location>
</feature>
<comment type="caution">
    <text evidence="3">The sequence shown here is derived from an EMBL/GenBank/DDBJ whole genome shotgun (WGS) entry which is preliminary data.</text>
</comment>
<dbReference type="Proteomes" id="UP000659124">
    <property type="component" value="Unassembled WGS sequence"/>
</dbReference>
<dbReference type="RefSeq" id="WP_188091269.1">
    <property type="nucleotide sequence ID" value="NZ_JACVFC010000005.1"/>
</dbReference>
<dbReference type="Pfam" id="PF12883">
    <property type="entry name" value="DUF3828"/>
    <property type="match status" value="1"/>
</dbReference>
<dbReference type="InterPro" id="IPR024289">
    <property type="entry name" value="DUF3828"/>
</dbReference>
<protein>
    <submittedName>
        <fullName evidence="3">DUF3828 domain-containing protein</fullName>
    </submittedName>
</protein>
<feature type="domain" description="DUF3828" evidence="2">
    <location>
        <begin position="32"/>
        <end position="134"/>
    </location>
</feature>
<sequence length="137" mass="15521">MRLNVKTSLVALACLLSGFVAKAQDEGAIKMLKQFYTSYITEEAKNDVDEKKINLLKKKYCTTALLNKLKHMELDADPFVHAQDYDATWINTLSVRKDAKLADVYHVSYLDAYAKEKNTIKVQVVKEGNSYKIAALQ</sequence>
<feature type="chain" id="PRO_5046697302" evidence="1">
    <location>
        <begin position="24"/>
        <end position="137"/>
    </location>
</feature>
<evidence type="ECO:0000313" key="4">
    <source>
        <dbReference type="Proteomes" id="UP000659124"/>
    </source>
</evidence>
<dbReference type="EMBL" id="JACVFC010000005">
    <property type="protein sequence ID" value="MBC9934150.1"/>
    <property type="molecule type" value="Genomic_DNA"/>
</dbReference>